<evidence type="ECO:0000259" key="1">
    <source>
        <dbReference type="Pfam" id="PF00534"/>
    </source>
</evidence>
<proteinExistence type="predicted"/>
<protein>
    <recommendedName>
        <fullName evidence="4">Glycosyl transferase family 1 domain-containing protein</fullName>
    </recommendedName>
</protein>
<reference evidence="3" key="1">
    <citation type="journal article" date="2014" name="Front. Microbiol.">
        <title>High frequency of phylogenetically diverse reductive dehalogenase-homologous genes in deep subseafloor sedimentary metagenomes.</title>
        <authorList>
            <person name="Kawai M."/>
            <person name="Futagami T."/>
            <person name="Toyoda A."/>
            <person name="Takaki Y."/>
            <person name="Nishi S."/>
            <person name="Hori S."/>
            <person name="Arai W."/>
            <person name="Tsubouchi T."/>
            <person name="Morono Y."/>
            <person name="Uchiyama I."/>
            <person name="Ito T."/>
            <person name="Fujiyama A."/>
            <person name="Inagaki F."/>
            <person name="Takami H."/>
        </authorList>
    </citation>
    <scope>NUCLEOTIDE SEQUENCE</scope>
    <source>
        <strain evidence="3">Expedition CK06-06</strain>
    </source>
</reference>
<dbReference type="Pfam" id="PF00534">
    <property type="entry name" value="Glycos_transf_1"/>
    <property type="match status" value="1"/>
</dbReference>
<dbReference type="AlphaFoldDB" id="X1R476"/>
<evidence type="ECO:0008006" key="4">
    <source>
        <dbReference type="Google" id="ProtNLM"/>
    </source>
</evidence>
<comment type="caution">
    <text evidence="3">The sequence shown here is derived from an EMBL/GenBank/DDBJ whole genome shotgun (WGS) entry which is preliminary data.</text>
</comment>
<dbReference type="InterPro" id="IPR028098">
    <property type="entry name" value="Glyco_trans_4-like_N"/>
</dbReference>
<dbReference type="EMBL" id="BARW01006416">
    <property type="protein sequence ID" value="GAI75517.1"/>
    <property type="molecule type" value="Genomic_DNA"/>
</dbReference>
<sequence length="368" mass="43134">MSLKEWDRLGMLNREMRLYECLVDRGIEIGFFTYGDESDFYYQDRFPKIKIIPAWQKNDKIPSLKKDFLFSWVLPWKYRKELATFDLFKTNQMWGSWVPLLTRMLEKKPILVRCGYEAYKFSQDGNDTLLMKKLLYWLSRWAYSSADAVALTTKESACFAHSVFKLPINKIIIQPNYVDTDVFKPLTPDKYYPKKILFVGRLVEQKNLFSLLKAVSYTKIGVDIIGHGPLKKKLERYAENHRVNVRFLGTIPNIKIPKVMARYPIYILPSFYEGHPKTLLEAMSCQMAVIGTKVTGIKEVIDDNVNGLLCEPTFNGLKSSIKRLINDQYLQKKIRSKAREFIKKTFSLEKIVENEIKIYRDILNKAIR</sequence>
<organism evidence="3">
    <name type="scientific">marine sediment metagenome</name>
    <dbReference type="NCBI Taxonomy" id="412755"/>
    <lineage>
        <taxon>unclassified sequences</taxon>
        <taxon>metagenomes</taxon>
        <taxon>ecological metagenomes</taxon>
    </lineage>
</organism>
<dbReference type="GO" id="GO:0016757">
    <property type="term" value="F:glycosyltransferase activity"/>
    <property type="evidence" value="ECO:0007669"/>
    <property type="project" value="InterPro"/>
</dbReference>
<dbReference type="PANTHER" id="PTHR45947:SF3">
    <property type="entry name" value="SULFOQUINOVOSYL TRANSFERASE SQD2"/>
    <property type="match status" value="1"/>
</dbReference>
<name>X1R476_9ZZZZ</name>
<dbReference type="InterPro" id="IPR050194">
    <property type="entry name" value="Glycosyltransferase_grp1"/>
</dbReference>
<evidence type="ECO:0000313" key="3">
    <source>
        <dbReference type="EMBL" id="GAI75517.1"/>
    </source>
</evidence>
<dbReference type="Pfam" id="PF13439">
    <property type="entry name" value="Glyco_transf_4"/>
    <property type="match status" value="1"/>
</dbReference>
<evidence type="ECO:0000259" key="2">
    <source>
        <dbReference type="Pfam" id="PF13439"/>
    </source>
</evidence>
<feature type="domain" description="Glycosyltransferase subfamily 4-like N-terminal" evidence="2">
    <location>
        <begin position="17"/>
        <end position="181"/>
    </location>
</feature>
<feature type="domain" description="Glycosyl transferase family 1" evidence="1">
    <location>
        <begin position="193"/>
        <end position="340"/>
    </location>
</feature>
<dbReference type="Gene3D" id="3.40.50.2000">
    <property type="entry name" value="Glycogen Phosphorylase B"/>
    <property type="match status" value="2"/>
</dbReference>
<dbReference type="CDD" id="cd03801">
    <property type="entry name" value="GT4_PimA-like"/>
    <property type="match status" value="1"/>
</dbReference>
<gene>
    <name evidence="3" type="ORF">S12H4_13473</name>
</gene>
<dbReference type="PANTHER" id="PTHR45947">
    <property type="entry name" value="SULFOQUINOVOSYL TRANSFERASE SQD2"/>
    <property type="match status" value="1"/>
</dbReference>
<accession>X1R476</accession>
<dbReference type="SUPFAM" id="SSF53756">
    <property type="entry name" value="UDP-Glycosyltransferase/glycogen phosphorylase"/>
    <property type="match status" value="1"/>
</dbReference>
<dbReference type="InterPro" id="IPR001296">
    <property type="entry name" value="Glyco_trans_1"/>
</dbReference>